<dbReference type="GO" id="GO:0008188">
    <property type="term" value="F:neuropeptide receptor activity"/>
    <property type="evidence" value="ECO:0007669"/>
    <property type="project" value="InterPro"/>
</dbReference>
<evidence type="ECO:0000256" key="3">
    <source>
        <dbReference type="ARBA" id="ARBA00022989"/>
    </source>
</evidence>
<evidence type="ECO:0000256" key="2">
    <source>
        <dbReference type="ARBA" id="ARBA00022692"/>
    </source>
</evidence>
<dbReference type="PROSITE" id="PS50262">
    <property type="entry name" value="G_PROTEIN_RECEP_F1_2"/>
    <property type="match status" value="1"/>
</dbReference>
<dbReference type="InterPro" id="IPR039952">
    <property type="entry name" value="Aex-2"/>
</dbReference>
<keyword evidence="4 5" id="KW-0472">Membrane</keyword>
<feature type="transmembrane region" description="Helical" evidence="5">
    <location>
        <begin position="83"/>
        <end position="104"/>
    </location>
</feature>
<keyword evidence="7" id="KW-1185">Reference proteome</keyword>
<dbReference type="PANTHER" id="PTHR21643:SF6">
    <property type="entry name" value="G-PROTEIN COUPLED RECEPTORS FAMILY 1 PROFILE DOMAIN-CONTAINING PROTEIN"/>
    <property type="match status" value="1"/>
</dbReference>
<dbReference type="CDD" id="cd00637">
    <property type="entry name" value="7tm_classA_rhodopsin-like"/>
    <property type="match status" value="1"/>
</dbReference>
<comment type="subcellular location">
    <subcellularLocation>
        <location evidence="1">Membrane</location>
    </subcellularLocation>
</comment>
<dbReference type="AlphaFoldDB" id="A0A915D3N4"/>
<reference evidence="8" key="1">
    <citation type="submission" date="2022-11" db="UniProtKB">
        <authorList>
            <consortium name="WormBaseParasite"/>
        </authorList>
    </citation>
    <scope>IDENTIFICATION</scope>
</reference>
<feature type="transmembrane region" description="Helical" evidence="5">
    <location>
        <begin position="239"/>
        <end position="256"/>
    </location>
</feature>
<feature type="transmembrane region" description="Helical" evidence="5">
    <location>
        <begin position="116"/>
        <end position="137"/>
    </location>
</feature>
<dbReference type="GO" id="GO:0016020">
    <property type="term" value="C:membrane"/>
    <property type="evidence" value="ECO:0007669"/>
    <property type="project" value="UniProtKB-SubCell"/>
</dbReference>
<dbReference type="Pfam" id="PF00001">
    <property type="entry name" value="7tm_1"/>
    <property type="match status" value="1"/>
</dbReference>
<evidence type="ECO:0000256" key="5">
    <source>
        <dbReference type="SAM" id="Phobius"/>
    </source>
</evidence>
<name>A0A915D3N4_9BILA</name>
<evidence type="ECO:0000259" key="6">
    <source>
        <dbReference type="PROSITE" id="PS50262"/>
    </source>
</evidence>
<dbReference type="InterPro" id="IPR017452">
    <property type="entry name" value="GPCR_Rhodpsn_7TM"/>
</dbReference>
<evidence type="ECO:0000313" key="8">
    <source>
        <dbReference type="WBParaSite" id="jg15225"/>
    </source>
</evidence>
<dbReference type="WBParaSite" id="jg15225">
    <property type="protein sequence ID" value="jg15225"/>
    <property type="gene ID" value="jg15225"/>
</dbReference>
<feature type="transmembrane region" description="Helical" evidence="5">
    <location>
        <begin position="198"/>
        <end position="219"/>
    </location>
</feature>
<feature type="domain" description="G-protein coupled receptors family 1 profile" evidence="6">
    <location>
        <begin position="95"/>
        <end position="257"/>
    </location>
</feature>
<evidence type="ECO:0000256" key="4">
    <source>
        <dbReference type="ARBA" id="ARBA00023136"/>
    </source>
</evidence>
<evidence type="ECO:0000256" key="1">
    <source>
        <dbReference type="ARBA" id="ARBA00004370"/>
    </source>
</evidence>
<protein>
    <submittedName>
        <fullName evidence="8">G-protein coupled receptors family 1 profile domain-containing protein</fullName>
    </submittedName>
</protein>
<dbReference type="Gene3D" id="1.20.1070.10">
    <property type="entry name" value="Rhodopsin 7-helix transmembrane proteins"/>
    <property type="match status" value="1"/>
</dbReference>
<dbReference type="SUPFAM" id="SSF81321">
    <property type="entry name" value="Family A G protein-coupled receptor-like"/>
    <property type="match status" value="1"/>
</dbReference>
<organism evidence="7 8">
    <name type="scientific">Ditylenchus dipsaci</name>
    <dbReference type="NCBI Taxonomy" id="166011"/>
    <lineage>
        <taxon>Eukaryota</taxon>
        <taxon>Metazoa</taxon>
        <taxon>Ecdysozoa</taxon>
        <taxon>Nematoda</taxon>
        <taxon>Chromadorea</taxon>
        <taxon>Rhabditida</taxon>
        <taxon>Tylenchina</taxon>
        <taxon>Tylenchomorpha</taxon>
        <taxon>Sphaerularioidea</taxon>
        <taxon>Anguinidae</taxon>
        <taxon>Anguininae</taxon>
        <taxon>Ditylenchus</taxon>
    </lineage>
</organism>
<feature type="transmembrane region" description="Helical" evidence="5">
    <location>
        <begin position="157"/>
        <end position="177"/>
    </location>
</feature>
<dbReference type="Proteomes" id="UP000887574">
    <property type="component" value="Unplaced"/>
</dbReference>
<sequence length="257" mass="28783">MEGEILPSSSVEHPPISLISSASATQLLYNMQEPTYSSLATTSSSSIVEVANLPPAQQDDEFCSNSHIVSTETIISFTETTDAILFICTVLSSFLQVYVMYLAIKHIRRRTSDKCMHVFLFSMTFADFLLTALCYPVELAPRAGLISVFPKYISATMHGLCWVGLIVSSLSLVFLNLDKLFYFRFPLRYANFFTRARAIGLVSASWILSSAFVIFAWTTNSFHCVDEDCVTLAIFPNRLYIYVPFMIFVGVIPQSHP</sequence>
<dbReference type="PANTHER" id="PTHR21643">
    <property type="entry name" value="G-PROTEIN COUPLED RECEPTORS FAMILY 1 PROFILE DOMAIN-CONTAINING PROTEIN-RELATED"/>
    <property type="match status" value="1"/>
</dbReference>
<keyword evidence="2 5" id="KW-0812">Transmembrane</keyword>
<proteinExistence type="predicted"/>
<evidence type="ECO:0000313" key="7">
    <source>
        <dbReference type="Proteomes" id="UP000887574"/>
    </source>
</evidence>
<dbReference type="InterPro" id="IPR000276">
    <property type="entry name" value="GPCR_Rhodpsn"/>
</dbReference>
<keyword evidence="3 5" id="KW-1133">Transmembrane helix</keyword>
<accession>A0A915D3N4</accession>